<feature type="region of interest" description="Disordered" evidence="6">
    <location>
        <begin position="65"/>
        <end position="84"/>
    </location>
</feature>
<dbReference type="OrthoDB" id="8005933at2"/>
<comment type="subcellular location">
    <subcellularLocation>
        <location evidence="1">Membrane</location>
        <topology evidence="1">Single-pass membrane protein</topology>
    </subcellularLocation>
</comment>
<dbReference type="RefSeq" id="WP_048432322.1">
    <property type="nucleotide sequence ID" value="NZ_LWHQ01000019.1"/>
</dbReference>
<keyword evidence="7" id="KW-0732">Signal</keyword>
<comment type="caution">
    <text evidence="8">The sequence shown here is derived from an EMBL/GenBank/DDBJ whole genome shotgun (WGS) entry which is preliminary data.</text>
</comment>
<evidence type="ECO:0000256" key="4">
    <source>
        <dbReference type="ARBA" id="ARBA00022989"/>
    </source>
</evidence>
<dbReference type="EMBL" id="LWHQ01000019">
    <property type="protein sequence ID" value="OAS25090.1"/>
    <property type="molecule type" value="Genomic_DNA"/>
</dbReference>
<dbReference type="InterPro" id="IPR005498">
    <property type="entry name" value="T4SS_VirB10/TraB/TrbI"/>
</dbReference>
<feature type="region of interest" description="Disordered" evidence="6">
    <location>
        <begin position="96"/>
        <end position="116"/>
    </location>
</feature>
<protein>
    <recommendedName>
        <fullName evidence="10">Bacterial conjugation TrbI-like protein</fullName>
    </recommendedName>
</protein>
<dbReference type="Proteomes" id="UP000078316">
    <property type="component" value="Unassembled WGS sequence"/>
</dbReference>
<dbReference type="Pfam" id="PF03743">
    <property type="entry name" value="TrbI"/>
    <property type="match status" value="1"/>
</dbReference>
<dbReference type="GO" id="GO:0016020">
    <property type="term" value="C:membrane"/>
    <property type="evidence" value="ECO:0007669"/>
    <property type="project" value="UniProtKB-SubCell"/>
</dbReference>
<evidence type="ECO:0000256" key="6">
    <source>
        <dbReference type="SAM" id="MobiDB-lite"/>
    </source>
</evidence>
<dbReference type="InterPro" id="IPR049855">
    <property type="entry name" value="DotG/IcmE-like_C"/>
</dbReference>
<evidence type="ECO:0000256" key="5">
    <source>
        <dbReference type="ARBA" id="ARBA00023136"/>
    </source>
</evidence>
<reference evidence="8 9" key="1">
    <citation type="submission" date="2016-04" db="EMBL/GenBank/DDBJ databases">
        <authorList>
            <person name="Evans L.H."/>
            <person name="Alamgir A."/>
            <person name="Owens N."/>
            <person name="Weber N.D."/>
            <person name="Virtaneva K."/>
            <person name="Barbian K."/>
            <person name="Babar A."/>
            <person name="Rosenke K."/>
        </authorList>
    </citation>
    <scope>NUCLEOTIDE SEQUENCE [LARGE SCALE GENOMIC DNA]</scope>
    <source>
        <strain evidence="8 9">PMB02</strain>
    </source>
</reference>
<feature type="signal peptide" evidence="7">
    <location>
        <begin position="1"/>
        <end position="20"/>
    </location>
</feature>
<organism evidence="8 9">
    <name type="scientific">Methylobacterium platani</name>
    <dbReference type="NCBI Taxonomy" id="427683"/>
    <lineage>
        <taxon>Bacteria</taxon>
        <taxon>Pseudomonadati</taxon>
        <taxon>Pseudomonadota</taxon>
        <taxon>Alphaproteobacteria</taxon>
        <taxon>Hyphomicrobiales</taxon>
        <taxon>Methylobacteriaceae</taxon>
        <taxon>Methylobacterium</taxon>
    </lineage>
</organism>
<dbReference type="STRING" id="427683.A5481_11390"/>
<accession>A0A179SF27</accession>
<evidence type="ECO:0000256" key="1">
    <source>
        <dbReference type="ARBA" id="ARBA00004167"/>
    </source>
</evidence>
<evidence type="ECO:0000313" key="9">
    <source>
        <dbReference type="Proteomes" id="UP000078316"/>
    </source>
</evidence>
<keyword evidence="4" id="KW-1133">Transmembrane helix</keyword>
<dbReference type="AlphaFoldDB" id="A0A179SF27"/>
<dbReference type="InterPro" id="IPR042217">
    <property type="entry name" value="T4SS_VirB10/TrbI"/>
</dbReference>
<feature type="region of interest" description="Disordered" evidence="6">
    <location>
        <begin position="172"/>
        <end position="192"/>
    </location>
</feature>
<feature type="region of interest" description="Disordered" evidence="6">
    <location>
        <begin position="34"/>
        <end position="58"/>
    </location>
</feature>
<evidence type="ECO:0000256" key="7">
    <source>
        <dbReference type="SAM" id="SignalP"/>
    </source>
</evidence>
<feature type="chain" id="PRO_5008105982" description="Bacterial conjugation TrbI-like protein" evidence="7">
    <location>
        <begin position="21"/>
        <end position="433"/>
    </location>
</feature>
<feature type="region of interest" description="Disordered" evidence="6">
    <location>
        <begin position="411"/>
        <end position="433"/>
    </location>
</feature>
<evidence type="ECO:0000256" key="2">
    <source>
        <dbReference type="ARBA" id="ARBA00010265"/>
    </source>
</evidence>
<proteinExistence type="inferred from homology"/>
<keyword evidence="3" id="KW-0812">Transmembrane</keyword>
<dbReference type="Gene3D" id="2.40.128.260">
    <property type="entry name" value="Type IV secretion system, VirB10/TraB/TrbI"/>
    <property type="match status" value="1"/>
</dbReference>
<keyword evidence="5" id="KW-0472">Membrane</keyword>
<feature type="compositionally biased region" description="Basic and acidic residues" evidence="6">
    <location>
        <begin position="65"/>
        <end position="81"/>
    </location>
</feature>
<dbReference type="CDD" id="cd16431">
    <property type="entry name" value="IcmE"/>
    <property type="match status" value="1"/>
</dbReference>
<feature type="compositionally biased region" description="Basic and acidic residues" evidence="6">
    <location>
        <begin position="174"/>
        <end position="183"/>
    </location>
</feature>
<evidence type="ECO:0000313" key="8">
    <source>
        <dbReference type="EMBL" id="OAS25090.1"/>
    </source>
</evidence>
<evidence type="ECO:0008006" key="10">
    <source>
        <dbReference type="Google" id="ProtNLM"/>
    </source>
</evidence>
<gene>
    <name evidence="8" type="ORF">A5481_11390</name>
</gene>
<name>A0A179SF27_9HYPH</name>
<comment type="similarity">
    <text evidence="2">Belongs to the TrbI/VirB10 family.</text>
</comment>
<evidence type="ECO:0000256" key="3">
    <source>
        <dbReference type="ARBA" id="ARBA00022692"/>
    </source>
</evidence>
<sequence>MATLSPKATAALGGSLLVFALGSAAFVLKDTPGTDQGAGLASEIRGQTPSPQNDMMRPVGKVEADRRAGVNRQAADEKDSAGKPYVAPTVIAEKRGATMGDLPDENPVPKAPEPPPEPKVVEKIIYQDRPVIQTVYRDVPVQPTADPEQVAAINEQIKALLKPTPGGFLVRSFGKGDRPKPPEPRPAAAAAPVPVGPFGPGIRHATVARAGDVAYAVLDRGFNSDDPAAPIFATIVDLDERQQPGPLNGIRLLGQIVYSQTQASIRFSTMILQDGRQGPMQALAITVDQARTGVAEDVDNHVLERYGGLVIAGLIQGVGQVGQQLTQLNTQTVVGNGFAVQSGRNVDYLTAGLGAALPVGQALTAAAARSFSRPPTLSSPTNFPVGIVFLQPVVVPLDAARVSVGAGTGYGPDPAFGPSYRPETLPISQLRKP</sequence>